<dbReference type="AlphaFoldDB" id="A0A538SF06"/>
<proteinExistence type="predicted"/>
<comment type="caution">
    <text evidence="1">The sequence shown here is derived from an EMBL/GenBank/DDBJ whole genome shotgun (WGS) entry which is preliminary data.</text>
</comment>
<gene>
    <name evidence="1" type="ORF">E6K72_11870</name>
</gene>
<accession>A0A538SF06</accession>
<reference evidence="1 2" key="1">
    <citation type="journal article" date="2019" name="Nat. Microbiol.">
        <title>Mediterranean grassland soil C-N compound turnover is dependent on rainfall and depth, and is mediated by genomically divergent microorganisms.</title>
        <authorList>
            <person name="Diamond S."/>
            <person name="Andeer P.F."/>
            <person name="Li Z."/>
            <person name="Crits-Christoph A."/>
            <person name="Burstein D."/>
            <person name="Anantharaman K."/>
            <person name="Lane K.R."/>
            <person name="Thomas B.C."/>
            <person name="Pan C."/>
            <person name="Northen T.R."/>
            <person name="Banfield J.F."/>
        </authorList>
    </citation>
    <scope>NUCLEOTIDE SEQUENCE [LARGE SCALE GENOMIC DNA]</scope>
    <source>
        <strain evidence="1">WS_2</strain>
    </source>
</reference>
<evidence type="ECO:0000313" key="1">
    <source>
        <dbReference type="EMBL" id="TMQ49944.1"/>
    </source>
</evidence>
<protein>
    <submittedName>
        <fullName evidence="1">Uncharacterized protein</fullName>
    </submittedName>
</protein>
<name>A0A538SF06_UNCEI</name>
<organism evidence="1 2">
    <name type="scientific">Eiseniibacteriota bacterium</name>
    <dbReference type="NCBI Taxonomy" id="2212470"/>
    <lineage>
        <taxon>Bacteria</taxon>
        <taxon>Candidatus Eiseniibacteriota</taxon>
    </lineage>
</organism>
<dbReference type="Proteomes" id="UP000317716">
    <property type="component" value="Unassembled WGS sequence"/>
</dbReference>
<sequence>MFERWVIGASHRSYPWAAPLGLDASLDLSGDYGQQWNSTNLRGLFVAPPSTFENRQQSNSETWRYITLVVASASLGWGRVRNATAIYDAMVLERRLLETGALARPLSRDGRQRLAEVLYLRGSLDTVRERPGRLLWQEIERVLADDGALREGGLDPYSVLRAAEPHLGPTRILTADGVPVSPVLRQTGYFVGLTALDAHRNLILRDDMGSSYETIQDGVSVSSGSSSASRRATFNSDVVYGGATGTMNRPIGPSWQFDANGDVLLGLRKEDNQLIFDAAASLGWLAADRWTANAYAFYRRLDDDRTEGATAGDSWQWTAGIRVSWYVEDRTAIELSASENQDWLRGTADAPSVGGTHHFFRGLDASLAVTYRFSGWIATPGFFPAPAGGFGTPRAQP</sequence>
<evidence type="ECO:0000313" key="2">
    <source>
        <dbReference type="Proteomes" id="UP000317716"/>
    </source>
</evidence>
<dbReference type="EMBL" id="VBOS01000431">
    <property type="protein sequence ID" value="TMQ49944.1"/>
    <property type="molecule type" value="Genomic_DNA"/>
</dbReference>